<evidence type="ECO:0000259" key="1">
    <source>
        <dbReference type="Pfam" id="PF12902"/>
    </source>
</evidence>
<dbReference type="PANTHER" id="PTHR34400">
    <property type="match status" value="1"/>
</dbReference>
<dbReference type="InterPro" id="IPR012347">
    <property type="entry name" value="Ferritin-like"/>
</dbReference>
<dbReference type="InterPro" id="IPR009078">
    <property type="entry name" value="Ferritin-like_SF"/>
</dbReference>
<keyword evidence="3" id="KW-1185">Reference proteome</keyword>
<dbReference type="RefSeq" id="WP_189226183.1">
    <property type="nucleotide sequence ID" value="NZ_BMRG01000014.1"/>
</dbReference>
<name>A0A918ATW3_9PSEU</name>
<evidence type="ECO:0000313" key="2">
    <source>
        <dbReference type="EMBL" id="GGP74242.1"/>
    </source>
</evidence>
<dbReference type="InterPro" id="IPR026820">
    <property type="entry name" value="VioB/RebD_dom"/>
</dbReference>
<proteinExistence type="predicted"/>
<evidence type="ECO:0000313" key="3">
    <source>
        <dbReference type="Proteomes" id="UP000639606"/>
    </source>
</evidence>
<sequence length="909" mass="99513">MSYLGFPRLNFAGTFQSDICTVNNIPPYYDNNMFEPRFQWRMSMPDYNGLWHPKGSNAIRLTDLRITSGSLPDGTLLTTRAQDPLVGCRVTDDDLRAHGKFVDLDPQNQMVSELYGLRMRILDSEGNEVLRGDFAPSPVDDVWLRARLPSGRGDPSGSYQSVLTGLVWGEVRSPALQAIRATTTDDVLSVKLVMDSVEDGVEHWPDNVTYGRLVGSIGPHLAGEPCQFVAGRRLRKTAGSPLNPAPCRVDEAASAVFVDLGNSTPTTARGGPLVDLGPLNLVARGGDPVVLAPLTGTEPAAYERTAGIAVAKLTREQLEIAKKTPLAIRKAGTGETLLAENADATYLRCEQVVFRLHPGKSQATATTVVHATKFGGPAAGVEVFLGTGKEPAAFGYPEKVTTGADGRALISLSGEDPGNPRKWVDGVAVECPYGFTANGQEPEGQLAVRIFDPCPRPAKPTWVRDVQPILQQYSNLYPSMNAILDLGNYNHVIRHQTYIRRTMLAPPESPNHMPVTRDLSPGRRDMIVEWLDTKPAPPILEIETVEDLRGALQQALLVELATIPPYLATLFSIKPGHNVKIAELIRGVVIEEMQHLAQVCNILNAVGGKPQIGRPALVPTYPGKLPGPVMPDVVVRLRRLSIEHVRNCFMAIEQPDHPTVDGKEFKGAVIKPENVQLDNAGNVKSVPASDIRALEDWFNKAEYTPMTIGWFYDRIARGISKLDREGQLFTGDPNLQVSWPDAPGVLYRVTDKRSALLAIYQIVEQGEGSPHDLDGDDLADPDELGHYYRFAEIVEGRQLVRTPSGEWKYEGPEIPFDPEGVYQVVDDADTFRLPAGGQPRRASEACDESYTNLLTALNRLFNGHPEEFDNTVGLMYQIQLQAKALYDTPAPTEADAVLGPAFQSPGLRF</sequence>
<dbReference type="EMBL" id="BMRG01000014">
    <property type="protein sequence ID" value="GGP74242.1"/>
    <property type="molecule type" value="Genomic_DNA"/>
</dbReference>
<reference evidence="2" key="2">
    <citation type="submission" date="2020-09" db="EMBL/GenBank/DDBJ databases">
        <authorList>
            <person name="Sun Q."/>
            <person name="Ohkuma M."/>
        </authorList>
    </citation>
    <scope>NUCLEOTIDE SEQUENCE</scope>
    <source>
        <strain evidence="2">JCM 3313</strain>
    </source>
</reference>
<organism evidence="2 3">
    <name type="scientific">Saccharothrix coeruleofusca</name>
    <dbReference type="NCBI Taxonomy" id="33919"/>
    <lineage>
        <taxon>Bacteria</taxon>
        <taxon>Bacillati</taxon>
        <taxon>Actinomycetota</taxon>
        <taxon>Actinomycetes</taxon>
        <taxon>Pseudonocardiales</taxon>
        <taxon>Pseudonocardiaceae</taxon>
        <taxon>Saccharothrix</taxon>
    </lineage>
</organism>
<gene>
    <name evidence="2" type="ORF">GCM10010185_54740</name>
</gene>
<dbReference type="AlphaFoldDB" id="A0A918ATW3"/>
<dbReference type="Proteomes" id="UP000639606">
    <property type="component" value="Unassembled WGS sequence"/>
</dbReference>
<accession>A0A918ATW3</accession>
<dbReference type="Pfam" id="PF12902">
    <property type="entry name" value="Ferritin-like"/>
    <property type="match status" value="1"/>
</dbReference>
<dbReference type="PANTHER" id="PTHR34400:SF4">
    <property type="entry name" value="MEMBRANE PROTEIN"/>
    <property type="match status" value="1"/>
</dbReference>
<dbReference type="Gene3D" id="1.20.1260.10">
    <property type="match status" value="1"/>
</dbReference>
<feature type="domain" description="Iminophenyl-pyruvate dimer synthase" evidence="1">
    <location>
        <begin position="552"/>
        <end position="794"/>
    </location>
</feature>
<protein>
    <recommendedName>
        <fullName evidence="1">Iminophenyl-pyruvate dimer synthase domain-containing protein</fullName>
    </recommendedName>
</protein>
<comment type="caution">
    <text evidence="2">The sequence shown here is derived from an EMBL/GenBank/DDBJ whole genome shotgun (WGS) entry which is preliminary data.</text>
</comment>
<dbReference type="SUPFAM" id="SSF47240">
    <property type="entry name" value="Ferritin-like"/>
    <property type="match status" value="1"/>
</dbReference>
<reference evidence="2" key="1">
    <citation type="journal article" date="2014" name="Int. J. Syst. Evol. Microbiol.">
        <title>Complete genome sequence of Corynebacterium casei LMG S-19264T (=DSM 44701T), isolated from a smear-ripened cheese.</title>
        <authorList>
            <consortium name="US DOE Joint Genome Institute (JGI-PGF)"/>
            <person name="Walter F."/>
            <person name="Albersmeier A."/>
            <person name="Kalinowski J."/>
            <person name="Ruckert C."/>
        </authorList>
    </citation>
    <scope>NUCLEOTIDE SEQUENCE</scope>
    <source>
        <strain evidence="2">JCM 3313</strain>
    </source>
</reference>